<feature type="region of interest" description="Disordered" evidence="1">
    <location>
        <begin position="701"/>
        <end position="720"/>
    </location>
</feature>
<organism evidence="2 3">
    <name type="scientific">Mycena alexandri</name>
    <dbReference type="NCBI Taxonomy" id="1745969"/>
    <lineage>
        <taxon>Eukaryota</taxon>
        <taxon>Fungi</taxon>
        <taxon>Dikarya</taxon>
        <taxon>Basidiomycota</taxon>
        <taxon>Agaricomycotina</taxon>
        <taxon>Agaricomycetes</taxon>
        <taxon>Agaricomycetidae</taxon>
        <taxon>Agaricales</taxon>
        <taxon>Marasmiineae</taxon>
        <taxon>Mycenaceae</taxon>
        <taxon>Mycena</taxon>
    </lineage>
</organism>
<proteinExistence type="predicted"/>
<feature type="region of interest" description="Disordered" evidence="1">
    <location>
        <begin position="101"/>
        <end position="122"/>
    </location>
</feature>
<evidence type="ECO:0000313" key="2">
    <source>
        <dbReference type="EMBL" id="KAJ7029174.1"/>
    </source>
</evidence>
<sequence length="720" mass="79168">MNYQDSIRLQRPALAQRGVDSELEETCPKYSEGAMHYAREFRASGKRADGENQIIGSEEEKRTSAAPGFVLITKASTSYATTPGHTEIFEHHRAREEVKTCCPSTAPPNHASAPPSRADTPRPAMALRPRRAQIWSAPPTCVDLVRLCAAILRNSPTRRLRQHLAQAPSTNPSAPSSRAGGHRVEDWLTWRCCGQEEVTDVTYALGWLCASRSRSPPSVRVGGVAEQDVKSARIGIGIGPPPPRPQQLAPGERETCCPFSGVWIFRHFWEITSTDPFTASGLEWARRRAHIGPPPPRSQQFASGEREIRCRSSRRSRCTWIAVTWGMHRTSLTTVLDCLFPVNANSTRGVASGLEWARRRAHIGPPPLRPQQVASGEREIRCRSSRRSRCTWIAVTWGTHRPSDMYLLPPFSRAGWSMGGLVLLYCSRIYFIHIDLAVHIFLAHYASTDFRWPSSRHRQLELHVGGGIIKGGRFGKQREDESGLRPGQRWRRVFGNPICNPDKSDERTRSERGNGDVRKGSGIDKGDVRMGSGVDKGKVLMGSGVDKGDASGGSAPDKGSVKVGLYADKDDTHQAQRRARVLAEPMRGPDKTDAQTRSWPDNGDVRTGSGIDKGDPRMGSSVDKGDAREGSVTDKGGVRTRLHTDKDVAHEVPRGHGSRFRGGRGSGAGPASRERAGARIDSMGLSLGTEARVCRNRVVPSRRREATASMAESRLIQTNP</sequence>
<dbReference type="EMBL" id="JARJCM010000104">
    <property type="protein sequence ID" value="KAJ7029174.1"/>
    <property type="molecule type" value="Genomic_DNA"/>
</dbReference>
<gene>
    <name evidence="2" type="ORF">C8F04DRAFT_1187956</name>
</gene>
<feature type="region of interest" description="Disordered" evidence="1">
    <location>
        <begin position="473"/>
        <end position="683"/>
    </location>
</feature>
<accession>A0AAD6SKF7</accession>
<dbReference type="AlphaFoldDB" id="A0AAD6SKF7"/>
<protein>
    <submittedName>
        <fullName evidence="2">Uncharacterized protein</fullName>
    </submittedName>
</protein>
<comment type="caution">
    <text evidence="2">The sequence shown here is derived from an EMBL/GenBank/DDBJ whole genome shotgun (WGS) entry which is preliminary data.</text>
</comment>
<reference evidence="2" key="1">
    <citation type="submission" date="2023-03" db="EMBL/GenBank/DDBJ databases">
        <title>Massive genome expansion in bonnet fungi (Mycena s.s.) driven by repeated elements and novel gene families across ecological guilds.</title>
        <authorList>
            <consortium name="Lawrence Berkeley National Laboratory"/>
            <person name="Harder C.B."/>
            <person name="Miyauchi S."/>
            <person name="Viragh M."/>
            <person name="Kuo A."/>
            <person name="Thoen E."/>
            <person name="Andreopoulos B."/>
            <person name="Lu D."/>
            <person name="Skrede I."/>
            <person name="Drula E."/>
            <person name="Henrissat B."/>
            <person name="Morin E."/>
            <person name="Kohler A."/>
            <person name="Barry K."/>
            <person name="LaButti K."/>
            <person name="Morin E."/>
            <person name="Salamov A."/>
            <person name="Lipzen A."/>
            <person name="Mereny Z."/>
            <person name="Hegedus B."/>
            <person name="Baldrian P."/>
            <person name="Stursova M."/>
            <person name="Weitz H."/>
            <person name="Taylor A."/>
            <person name="Grigoriev I.V."/>
            <person name="Nagy L.G."/>
            <person name="Martin F."/>
            <person name="Kauserud H."/>
        </authorList>
    </citation>
    <scope>NUCLEOTIDE SEQUENCE</scope>
    <source>
        <strain evidence="2">CBHHK200</strain>
    </source>
</reference>
<evidence type="ECO:0000313" key="3">
    <source>
        <dbReference type="Proteomes" id="UP001218188"/>
    </source>
</evidence>
<feature type="compositionally biased region" description="Basic and acidic residues" evidence="1">
    <location>
        <begin position="642"/>
        <end position="654"/>
    </location>
</feature>
<dbReference type="Proteomes" id="UP001218188">
    <property type="component" value="Unassembled WGS sequence"/>
</dbReference>
<evidence type="ECO:0000256" key="1">
    <source>
        <dbReference type="SAM" id="MobiDB-lite"/>
    </source>
</evidence>
<keyword evidence="3" id="KW-1185">Reference proteome</keyword>
<feature type="compositionally biased region" description="Basic and acidic residues" evidence="1">
    <location>
        <begin position="502"/>
        <end position="528"/>
    </location>
</feature>
<feature type="compositionally biased region" description="Basic and acidic residues" evidence="1">
    <location>
        <begin position="623"/>
        <end position="632"/>
    </location>
</feature>
<name>A0AAD6SKF7_9AGAR</name>